<proteinExistence type="predicted"/>
<protein>
    <submittedName>
        <fullName evidence="1">Uncharacterized protein</fullName>
    </submittedName>
</protein>
<keyword evidence="2" id="KW-1185">Reference proteome</keyword>
<organism evidence="1 2">
    <name type="scientific">Sphingobacterium yanglingense</name>
    <dbReference type="NCBI Taxonomy" id="1437280"/>
    <lineage>
        <taxon>Bacteria</taxon>
        <taxon>Pseudomonadati</taxon>
        <taxon>Bacteroidota</taxon>
        <taxon>Sphingobacteriia</taxon>
        <taxon>Sphingobacteriales</taxon>
        <taxon>Sphingobacteriaceae</taxon>
        <taxon>Sphingobacterium</taxon>
    </lineage>
</organism>
<sequence length="70" mass="8114">MNLLPCFYRKRESPNTQSLHTGTKKGSGINGGYVRWQNATQKIKTKKTWRVFMPNTFFLQDVLALLSRPL</sequence>
<accession>A0A4R6W8V7</accession>
<dbReference type="Proteomes" id="UP000295292">
    <property type="component" value="Unassembled WGS sequence"/>
</dbReference>
<dbReference type="EMBL" id="SNYV01000018">
    <property type="protein sequence ID" value="TDQ73832.1"/>
    <property type="molecule type" value="Genomic_DNA"/>
</dbReference>
<reference evidence="1 2" key="1">
    <citation type="submission" date="2019-03" db="EMBL/GenBank/DDBJ databases">
        <title>Genomic Encyclopedia of Archaeal and Bacterial Type Strains, Phase II (KMG-II): from individual species to whole genera.</title>
        <authorList>
            <person name="Goeker M."/>
        </authorList>
    </citation>
    <scope>NUCLEOTIDE SEQUENCE [LARGE SCALE GENOMIC DNA]</scope>
    <source>
        <strain evidence="1 2">DSM 28353</strain>
    </source>
</reference>
<evidence type="ECO:0000313" key="1">
    <source>
        <dbReference type="EMBL" id="TDQ73832.1"/>
    </source>
</evidence>
<dbReference type="AlphaFoldDB" id="A0A4R6W8V7"/>
<name>A0A4R6W8V7_9SPHI</name>
<gene>
    <name evidence="1" type="ORF">CLV99_4269</name>
</gene>
<evidence type="ECO:0000313" key="2">
    <source>
        <dbReference type="Proteomes" id="UP000295292"/>
    </source>
</evidence>
<comment type="caution">
    <text evidence="1">The sequence shown here is derived from an EMBL/GenBank/DDBJ whole genome shotgun (WGS) entry which is preliminary data.</text>
</comment>